<protein>
    <submittedName>
        <fullName evidence="2">Uncharacterized protein</fullName>
    </submittedName>
</protein>
<evidence type="ECO:0000313" key="2">
    <source>
        <dbReference type="EMBL" id="EJK78024.1"/>
    </source>
</evidence>
<dbReference type="EMBL" id="AGNL01000105">
    <property type="protein sequence ID" value="EJK78024.1"/>
    <property type="molecule type" value="Genomic_DNA"/>
</dbReference>
<reference evidence="2 3" key="1">
    <citation type="journal article" date="2012" name="Genome Biol.">
        <title>Genome and low-iron response of an oceanic diatom adapted to chronic iron limitation.</title>
        <authorList>
            <person name="Lommer M."/>
            <person name="Specht M."/>
            <person name="Roy A.S."/>
            <person name="Kraemer L."/>
            <person name="Andreson R."/>
            <person name="Gutowska M.A."/>
            <person name="Wolf J."/>
            <person name="Bergner S.V."/>
            <person name="Schilhabel M.B."/>
            <person name="Klostermeier U.C."/>
            <person name="Beiko R.G."/>
            <person name="Rosenstiel P."/>
            <person name="Hippler M."/>
            <person name="Laroche J."/>
        </authorList>
    </citation>
    <scope>NUCLEOTIDE SEQUENCE [LARGE SCALE GENOMIC DNA]</scope>
    <source>
        <strain evidence="2 3">CCMP1005</strain>
    </source>
</reference>
<feature type="region of interest" description="Disordered" evidence="1">
    <location>
        <begin position="27"/>
        <end position="51"/>
    </location>
</feature>
<feature type="region of interest" description="Disordered" evidence="1">
    <location>
        <begin position="150"/>
        <end position="208"/>
    </location>
</feature>
<gene>
    <name evidence="2" type="ORF">THAOC_00101</name>
</gene>
<dbReference type="Proteomes" id="UP000266841">
    <property type="component" value="Unassembled WGS sequence"/>
</dbReference>
<feature type="compositionally biased region" description="Basic and acidic residues" evidence="1">
    <location>
        <begin position="169"/>
        <end position="200"/>
    </location>
</feature>
<proteinExistence type="predicted"/>
<name>K3W4J0_THAOC</name>
<sequence length="208" mass="23376">MSSDEATSRGAAKRSSWAEYMQKLNLARPHSSGGLNKGESQENRKATQFYQKKRRDLHDEVPLWRIFFDDHLQLTHLTSKSSGGATAGPPLANIHDQTAPYLDSLKAYSATEEIKKDPQKTYLDSLSSSDGWNDYAVKLNENMRRTENAPHIEQSVHHASATTSQTKSTDTELQEHEAMSDEFEESMREAAELKSNELSRTETGSETI</sequence>
<organism evidence="2 3">
    <name type="scientific">Thalassiosira oceanica</name>
    <name type="common">Marine diatom</name>
    <dbReference type="NCBI Taxonomy" id="159749"/>
    <lineage>
        <taxon>Eukaryota</taxon>
        <taxon>Sar</taxon>
        <taxon>Stramenopiles</taxon>
        <taxon>Ochrophyta</taxon>
        <taxon>Bacillariophyta</taxon>
        <taxon>Coscinodiscophyceae</taxon>
        <taxon>Thalassiosirophycidae</taxon>
        <taxon>Thalassiosirales</taxon>
        <taxon>Thalassiosiraceae</taxon>
        <taxon>Thalassiosira</taxon>
    </lineage>
</organism>
<keyword evidence="3" id="KW-1185">Reference proteome</keyword>
<comment type="caution">
    <text evidence="2">The sequence shown here is derived from an EMBL/GenBank/DDBJ whole genome shotgun (WGS) entry which is preliminary data.</text>
</comment>
<accession>K3W4J0</accession>
<evidence type="ECO:0000313" key="3">
    <source>
        <dbReference type="Proteomes" id="UP000266841"/>
    </source>
</evidence>
<evidence type="ECO:0000256" key="1">
    <source>
        <dbReference type="SAM" id="MobiDB-lite"/>
    </source>
</evidence>
<dbReference type="AlphaFoldDB" id="K3W4J0"/>